<comment type="caution">
    <text evidence="6">The sequence shown here is derived from an EMBL/GenBank/DDBJ whole genome shotgun (WGS) entry which is preliminary data.</text>
</comment>
<keyword evidence="7" id="KW-1185">Reference proteome</keyword>
<evidence type="ECO:0000256" key="2">
    <source>
        <dbReference type="ARBA" id="ARBA00022679"/>
    </source>
</evidence>
<dbReference type="EMBL" id="JACEFO010002379">
    <property type="protein sequence ID" value="KAF8663162.1"/>
    <property type="molecule type" value="Genomic_DNA"/>
</dbReference>
<dbReference type="InterPro" id="IPR036390">
    <property type="entry name" value="WH_DNA-bd_sf"/>
</dbReference>
<proteinExistence type="predicted"/>
<dbReference type="InterPro" id="IPR036388">
    <property type="entry name" value="WH-like_DNA-bd_sf"/>
</dbReference>
<feature type="domain" description="O-methyltransferase dimerisation" evidence="5">
    <location>
        <begin position="18"/>
        <end position="111"/>
    </location>
</feature>
<dbReference type="Proteomes" id="UP000636709">
    <property type="component" value="Unassembled WGS sequence"/>
</dbReference>
<sequence>MELTSQAQAMLDAQTELWQNTFAFVKSMALKSAVDLHIADTIQHHGGAATLSQIANKAMVPPSKTPCLSRLMRTLTSAGVFSTQQPPSGGDDCNSEHLLYTLTPVTRLLVGSPNQAAFTSFAPHLATVSSMFELSRWLQSELLDPCMFKLRNGCTAFELANGDPAFNEAFNDGMVSDTEFIMDIVVKEHGEVFQGISSLIDVGGGLGAAAHAISKAVLDLAHVVDKAPGNTDVKYIAGDMFESIPPENVIFLKVVFDLYIMVVNGTERDENEWKKIFLEAGFSDYKITSVLGLRSIIEVYP</sequence>
<protein>
    <recommendedName>
        <fullName evidence="8">O-methyltransferase</fullName>
    </recommendedName>
</protein>
<dbReference type="PIRSF" id="PIRSF005739">
    <property type="entry name" value="O-mtase"/>
    <property type="match status" value="1"/>
</dbReference>
<dbReference type="Gene3D" id="3.40.50.150">
    <property type="entry name" value="Vaccinia Virus protein VP39"/>
    <property type="match status" value="2"/>
</dbReference>
<evidence type="ECO:0000259" key="5">
    <source>
        <dbReference type="Pfam" id="PF08100"/>
    </source>
</evidence>
<keyword evidence="2" id="KW-0808">Transferase</keyword>
<dbReference type="InterPro" id="IPR029063">
    <property type="entry name" value="SAM-dependent_MTases_sf"/>
</dbReference>
<dbReference type="GO" id="GO:0032259">
    <property type="term" value="P:methylation"/>
    <property type="evidence" value="ECO:0007669"/>
    <property type="project" value="UniProtKB-KW"/>
</dbReference>
<dbReference type="SUPFAM" id="SSF53335">
    <property type="entry name" value="S-adenosyl-L-methionine-dependent methyltransferases"/>
    <property type="match status" value="1"/>
</dbReference>
<feature type="domain" description="O-methyltransferase C-terminal" evidence="4">
    <location>
        <begin position="133"/>
        <end position="255"/>
    </location>
</feature>
<dbReference type="Pfam" id="PF00891">
    <property type="entry name" value="Methyltransf_2"/>
    <property type="match status" value="1"/>
</dbReference>
<dbReference type="SUPFAM" id="SSF46785">
    <property type="entry name" value="Winged helix' DNA-binding domain"/>
    <property type="match status" value="1"/>
</dbReference>
<evidence type="ECO:0000313" key="6">
    <source>
        <dbReference type="EMBL" id="KAF8663162.1"/>
    </source>
</evidence>
<name>A0A835E1K7_9POAL</name>
<dbReference type="InterPro" id="IPR016461">
    <property type="entry name" value="COMT-like"/>
</dbReference>
<dbReference type="OrthoDB" id="1606438at2759"/>
<dbReference type="InterPro" id="IPR022657">
    <property type="entry name" value="De-COase2_CS"/>
</dbReference>
<dbReference type="FunFam" id="1.10.10.10:FF:000292">
    <property type="entry name" value="O-methyltransferase ZRP4"/>
    <property type="match status" value="1"/>
</dbReference>
<dbReference type="Pfam" id="PF08100">
    <property type="entry name" value="Dimerisation"/>
    <property type="match status" value="1"/>
</dbReference>
<dbReference type="PANTHER" id="PTHR11746">
    <property type="entry name" value="O-METHYLTRANSFERASE"/>
    <property type="match status" value="1"/>
</dbReference>
<evidence type="ECO:0008006" key="8">
    <source>
        <dbReference type="Google" id="ProtNLM"/>
    </source>
</evidence>
<dbReference type="PROSITE" id="PS51683">
    <property type="entry name" value="SAM_OMT_II"/>
    <property type="match status" value="1"/>
</dbReference>
<dbReference type="GO" id="GO:0046983">
    <property type="term" value="F:protein dimerization activity"/>
    <property type="evidence" value="ECO:0007669"/>
    <property type="project" value="InterPro"/>
</dbReference>
<dbReference type="InterPro" id="IPR012967">
    <property type="entry name" value="COMT_dimerisation"/>
</dbReference>
<dbReference type="GO" id="GO:0008171">
    <property type="term" value="F:O-methyltransferase activity"/>
    <property type="evidence" value="ECO:0007669"/>
    <property type="project" value="InterPro"/>
</dbReference>
<gene>
    <name evidence="6" type="ORF">HU200_055763</name>
</gene>
<evidence type="ECO:0000256" key="1">
    <source>
        <dbReference type="ARBA" id="ARBA00022603"/>
    </source>
</evidence>
<dbReference type="AlphaFoldDB" id="A0A835E1K7"/>
<organism evidence="6 7">
    <name type="scientific">Digitaria exilis</name>
    <dbReference type="NCBI Taxonomy" id="1010633"/>
    <lineage>
        <taxon>Eukaryota</taxon>
        <taxon>Viridiplantae</taxon>
        <taxon>Streptophyta</taxon>
        <taxon>Embryophyta</taxon>
        <taxon>Tracheophyta</taxon>
        <taxon>Spermatophyta</taxon>
        <taxon>Magnoliopsida</taxon>
        <taxon>Liliopsida</taxon>
        <taxon>Poales</taxon>
        <taxon>Poaceae</taxon>
        <taxon>PACMAD clade</taxon>
        <taxon>Panicoideae</taxon>
        <taxon>Panicodae</taxon>
        <taxon>Paniceae</taxon>
        <taxon>Anthephorinae</taxon>
        <taxon>Digitaria</taxon>
    </lineage>
</organism>
<evidence type="ECO:0000259" key="4">
    <source>
        <dbReference type="Pfam" id="PF00891"/>
    </source>
</evidence>
<keyword evidence="3" id="KW-0949">S-adenosyl-L-methionine</keyword>
<reference evidence="6" key="1">
    <citation type="submission" date="2020-07" db="EMBL/GenBank/DDBJ databases">
        <title>Genome sequence and genetic diversity analysis of an under-domesticated orphan crop, white fonio (Digitaria exilis).</title>
        <authorList>
            <person name="Bennetzen J.L."/>
            <person name="Chen S."/>
            <person name="Ma X."/>
            <person name="Wang X."/>
            <person name="Yssel A.E.J."/>
            <person name="Chaluvadi S.R."/>
            <person name="Johnson M."/>
            <person name="Gangashetty P."/>
            <person name="Hamidou F."/>
            <person name="Sanogo M.D."/>
            <person name="Zwaenepoel A."/>
            <person name="Wallace J."/>
            <person name="Van De Peer Y."/>
            <person name="Van Deynze A."/>
        </authorList>
    </citation>
    <scope>NUCLEOTIDE SEQUENCE</scope>
    <source>
        <tissue evidence="6">Leaves</tissue>
    </source>
</reference>
<evidence type="ECO:0000313" key="7">
    <source>
        <dbReference type="Proteomes" id="UP000636709"/>
    </source>
</evidence>
<dbReference type="Gene3D" id="1.10.10.10">
    <property type="entry name" value="Winged helix-like DNA-binding domain superfamily/Winged helix DNA-binding domain"/>
    <property type="match status" value="1"/>
</dbReference>
<evidence type="ECO:0000256" key="3">
    <source>
        <dbReference type="ARBA" id="ARBA00022691"/>
    </source>
</evidence>
<accession>A0A835E1K7</accession>
<dbReference type="PROSITE" id="PS00879">
    <property type="entry name" value="ODR_DC_2_2"/>
    <property type="match status" value="1"/>
</dbReference>
<dbReference type="InterPro" id="IPR001077">
    <property type="entry name" value="COMT_C"/>
</dbReference>
<keyword evidence="1" id="KW-0489">Methyltransferase</keyword>